<protein>
    <submittedName>
        <fullName evidence="1">Uncharacterized protein</fullName>
    </submittedName>
</protein>
<sequence length="246" mass="27437">MAEMAAKQTGYLLKPSIEACLSSNLRIADIGTGTGKFLQRLSESYPTALLGGLDISPALYPPSGTLPSNISLKVLDIKQPIPNHLVGIYDVVYARMLAAAIQPNEWGNIVRNISYLLRPGGYLQWEEYDFVGVKHLRGGYDSRVETARFMGRLFRDALKENFAYGWNILAEKMQAAGFISIETDIVSSDRVPQTRERLSMNGMRAIFSWAHLRTVKGAPGSHTREEIEQYGSGSILRHQIRMLCEV</sequence>
<evidence type="ECO:0000313" key="2">
    <source>
        <dbReference type="Proteomes" id="UP000799755"/>
    </source>
</evidence>
<dbReference type="EMBL" id="MU003542">
    <property type="protein sequence ID" value="KAF2463954.1"/>
    <property type="molecule type" value="Genomic_DNA"/>
</dbReference>
<accession>A0ACB6QAG2</accession>
<evidence type="ECO:0000313" key="1">
    <source>
        <dbReference type="EMBL" id="KAF2463954.1"/>
    </source>
</evidence>
<name>A0ACB6QAG2_9PLEO</name>
<comment type="caution">
    <text evidence="1">The sequence shown here is derived from an EMBL/GenBank/DDBJ whole genome shotgun (WGS) entry which is preliminary data.</text>
</comment>
<keyword evidence="2" id="KW-1185">Reference proteome</keyword>
<reference evidence="1" key="1">
    <citation type="journal article" date="2020" name="Stud. Mycol.">
        <title>101 Dothideomycetes genomes: a test case for predicting lifestyles and emergence of pathogens.</title>
        <authorList>
            <person name="Haridas S."/>
            <person name="Albert R."/>
            <person name="Binder M."/>
            <person name="Bloem J."/>
            <person name="Labutti K."/>
            <person name="Salamov A."/>
            <person name="Andreopoulos B."/>
            <person name="Baker S."/>
            <person name="Barry K."/>
            <person name="Bills G."/>
            <person name="Bluhm B."/>
            <person name="Cannon C."/>
            <person name="Castanera R."/>
            <person name="Culley D."/>
            <person name="Daum C."/>
            <person name="Ezra D."/>
            <person name="Gonzalez J."/>
            <person name="Henrissat B."/>
            <person name="Kuo A."/>
            <person name="Liang C."/>
            <person name="Lipzen A."/>
            <person name="Lutzoni F."/>
            <person name="Magnuson J."/>
            <person name="Mondo S."/>
            <person name="Nolan M."/>
            <person name="Ohm R."/>
            <person name="Pangilinan J."/>
            <person name="Park H.-J."/>
            <person name="Ramirez L."/>
            <person name="Alfaro M."/>
            <person name="Sun H."/>
            <person name="Tritt A."/>
            <person name="Yoshinaga Y."/>
            <person name="Zwiers L.-H."/>
            <person name="Turgeon B."/>
            <person name="Goodwin S."/>
            <person name="Spatafora J."/>
            <person name="Crous P."/>
            <person name="Grigoriev I."/>
        </authorList>
    </citation>
    <scope>NUCLEOTIDE SEQUENCE</scope>
    <source>
        <strain evidence="1">ATCC 200398</strain>
    </source>
</reference>
<dbReference type="Proteomes" id="UP000799755">
    <property type="component" value="Unassembled WGS sequence"/>
</dbReference>
<gene>
    <name evidence="1" type="ORF">BDR25DRAFT_319557</name>
</gene>
<proteinExistence type="predicted"/>
<organism evidence="1 2">
    <name type="scientific">Lindgomyces ingoldianus</name>
    <dbReference type="NCBI Taxonomy" id="673940"/>
    <lineage>
        <taxon>Eukaryota</taxon>
        <taxon>Fungi</taxon>
        <taxon>Dikarya</taxon>
        <taxon>Ascomycota</taxon>
        <taxon>Pezizomycotina</taxon>
        <taxon>Dothideomycetes</taxon>
        <taxon>Pleosporomycetidae</taxon>
        <taxon>Pleosporales</taxon>
        <taxon>Lindgomycetaceae</taxon>
        <taxon>Lindgomyces</taxon>
    </lineage>
</organism>